<gene>
    <name evidence="7" type="ORF">TRICI_005840</name>
</gene>
<dbReference type="OrthoDB" id="5325318at2759"/>
<comment type="similarity">
    <text evidence="1">Belongs to the short-chain dehydrogenases/reductases (SDR) family.</text>
</comment>
<evidence type="ECO:0000256" key="3">
    <source>
        <dbReference type="ARBA" id="ARBA00023002"/>
    </source>
</evidence>
<dbReference type="Gene3D" id="3.40.50.720">
    <property type="entry name" value="NAD(P)-binding Rossmann-like Domain"/>
    <property type="match status" value="1"/>
</dbReference>
<reference evidence="7" key="1">
    <citation type="journal article" date="2019" name="G3 (Bethesda)">
        <title>Genome Assemblies of Two Rare Opportunistic Yeast Pathogens: Diutina rugosa (syn. Candida rugosa) and Trichomonascus ciferrii (syn. Candida ciferrii).</title>
        <authorList>
            <person name="Mixao V."/>
            <person name="Saus E."/>
            <person name="Hansen A.P."/>
            <person name="Lass-Florl C."/>
            <person name="Gabaldon T."/>
        </authorList>
    </citation>
    <scope>NUCLEOTIDE SEQUENCE</scope>
    <source>
        <strain evidence="7">CBS 4856</strain>
    </source>
</reference>
<dbReference type="SUPFAM" id="SSF51735">
    <property type="entry name" value="NAD(P)-binding Rossmann-fold domains"/>
    <property type="match status" value="1"/>
</dbReference>
<keyword evidence="8" id="KW-1185">Reference proteome</keyword>
<dbReference type="EMBL" id="SWFS01000463">
    <property type="protein sequence ID" value="KAA8902622.1"/>
    <property type="molecule type" value="Genomic_DNA"/>
</dbReference>
<evidence type="ECO:0000256" key="4">
    <source>
        <dbReference type="ARBA" id="ARBA00060719"/>
    </source>
</evidence>
<dbReference type="GO" id="GO:0047038">
    <property type="term" value="F:D-arabinitol 2-dehydrogenase activity"/>
    <property type="evidence" value="ECO:0007669"/>
    <property type="project" value="UniProtKB-EC"/>
</dbReference>
<accession>A0A642UTI7</accession>
<organism evidence="7 8">
    <name type="scientific">Trichomonascus ciferrii</name>
    <dbReference type="NCBI Taxonomy" id="44093"/>
    <lineage>
        <taxon>Eukaryota</taxon>
        <taxon>Fungi</taxon>
        <taxon>Dikarya</taxon>
        <taxon>Ascomycota</taxon>
        <taxon>Saccharomycotina</taxon>
        <taxon>Dipodascomycetes</taxon>
        <taxon>Dipodascales</taxon>
        <taxon>Trichomonascaceae</taxon>
        <taxon>Trichomonascus</taxon>
        <taxon>Trichomonascus ciferrii complex</taxon>
    </lineage>
</organism>
<dbReference type="PANTHER" id="PTHR42760:SF115">
    <property type="entry name" value="3-OXOACYL-[ACYL-CARRIER-PROTEIN] REDUCTASE FABG"/>
    <property type="match status" value="1"/>
</dbReference>
<dbReference type="Proteomes" id="UP000761534">
    <property type="component" value="Unassembled WGS sequence"/>
</dbReference>
<protein>
    <recommendedName>
        <fullName evidence="6">D-arabinitol 2-dehydrogenase [ribulose-forming]</fullName>
        <ecNumber evidence="5">1.1.1.250</ecNumber>
    </recommendedName>
</protein>
<dbReference type="InterPro" id="IPR020904">
    <property type="entry name" value="Sc_DH/Rdtase_CS"/>
</dbReference>
<evidence type="ECO:0000256" key="1">
    <source>
        <dbReference type="ARBA" id="ARBA00006484"/>
    </source>
</evidence>
<sequence length="283" mass="30610">MAFTIPPVAAPAKQLFSLVGKTAVITGGSGDMGFTVSKYLLQAGASLALIDNNLPKLEPAASSLSEWYKTYRQENNEPEDSKQIISSWACDISDVAQVKSTMEAIRKHHAKPLDVLINTAGYCENVTALDYSPLNLKRIVDVNLNGSMFVATEFARTLIADNHPGSVILVASMSGSIVNHPQPQTPYNMTKAGVIHMAKSLSAEWAKHNIRVNSLSPGYIMGPLTKKVMEADADLGNTWMSRVPMDRMADPSEFAGPIIFMASDASSYMNGHDLVVDGGYSVW</sequence>
<name>A0A642UTI7_9ASCO</name>
<evidence type="ECO:0000313" key="7">
    <source>
        <dbReference type="EMBL" id="KAA8902622.1"/>
    </source>
</evidence>
<evidence type="ECO:0000256" key="2">
    <source>
        <dbReference type="ARBA" id="ARBA00022857"/>
    </source>
</evidence>
<dbReference type="Pfam" id="PF13561">
    <property type="entry name" value="adh_short_C2"/>
    <property type="match status" value="1"/>
</dbReference>
<dbReference type="PANTHER" id="PTHR42760">
    <property type="entry name" value="SHORT-CHAIN DEHYDROGENASES/REDUCTASES FAMILY MEMBER"/>
    <property type="match status" value="1"/>
</dbReference>
<dbReference type="PROSITE" id="PS00061">
    <property type="entry name" value="ADH_SHORT"/>
    <property type="match status" value="1"/>
</dbReference>
<evidence type="ECO:0000256" key="6">
    <source>
        <dbReference type="ARBA" id="ARBA00070881"/>
    </source>
</evidence>
<comment type="caution">
    <text evidence="7">The sequence shown here is derived from an EMBL/GenBank/DDBJ whole genome shotgun (WGS) entry which is preliminary data.</text>
</comment>
<dbReference type="InterPro" id="IPR036291">
    <property type="entry name" value="NAD(P)-bd_dom_sf"/>
</dbReference>
<dbReference type="AlphaFoldDB" id="A0A642UTI7"/>
<keyword evidence="3" id="KW-0560">Oxidoreductase</keyword>
<dbReference type="GO" id="GO:0005975">
    <property type="term" value="P:carbohydrate metabolic process"/>
    <property type="evidence" value="ECO:0007669"/>
    <property type="project" value="UniProtKB-ARBA"/>
</dbReference>
<comment type="pathway">
    <text evidence="4">Carbohydrate metabolism; D-arabinitol metabolism.</text>
</comment>
<evidence type="ECO:0000256" key="5">
    <source>
        <dbReference type="ARBA" id="ARBA00066831"/>
    </source>
</evidence>
<dbReference type="VEuPathDB" id="FungiDB:TRICI_005840"/>
<proteinExistence type="inferred from homology"/>
<dbReference type="PRINTS" id="PR00081">
    <property type="entry name" value="GDHRDH"/>
</dbReference>
<dbReference type="EC" id="1.1.1.250" evidence="5"/>
<evidence type="ECO:0000313" key="8">
    <source>
        <dbReference type="Proteomes" id="UP000761534"/>
    </source>
</evidence>
<dbReference type="PRINTS" id="PR00080">
    <property type="entry name" value="SDRFAMILY"/>
</dbReference>
<dbReference type="InterPro" id="IPR002347">
    <property type="entry name" value="SDR_fam"/>
</dbReference>
<dbReference type="FunFam" id="3.40.50.720:FF:000240">
    <property type="entry name" value="SDR family oxidoreductase"/>
    <property type="match status" value="1"/>
</dbReference>
<keyword evidence="2" id="KW-0521">NADP</keyword>